<dbReference type="Gene3D" id="1.20.1250.20">
    <property type="entry name" value="MFS general substrate transporter like domains"/>
    <property type="match status" value="2"/>
</dbReference>
<keyword evidence="8 11" id="KW-0472">Membrane</keyword>
<accession>A0A318LHU7</accession>
<comment type="subcellular location">
    <subcellularLocation>
        <location evidence="1">Cell membrane</location>
        <topology evidence="1">Multi-pass membrane protein</topology>
    </subcellularLocation>
</comment>
<comment type="function">
    <text evidence="9">May be a proton symporter involved in the uptake of osmolytes such as proline and glycine betaine.</text>
</comment>
<evidence type="ECO:0000313" key="14">
    <source>
        <dbReference type="Proteomes" id="UP000247892"/>
    </source>
</evidence>
<dbReference type="SUPFAM" id="SSF103473">
    <property type="entry name" value="MFS general substrate transporter"/>
    <property type="match status" value="1"/>
</dbReference>
<feature type="transmembrane region" description="Helical" evidence="11">
    <location>
        <begin position="31"/>
        <end position="58"/>
    </location>
</feature>
<dbReference type="InterPro" id="IPR005829">
    <property type="entry name" value="Sugar_transporter_CS"/>
</dbReference>
<dbReference type="InterPro" id="IPR005828">
    <property type="entry name" value="MFS_sugar_transport-like"/>
</dbReference>
<dbReference type="PANTHER" id="PTHR43528">
    <property type="entry name" value="ALPHA-KETOGLUTARATE PERMEASE"/>
    <property type="match status" value="1"/>
</dbReference>
<protein>
    <recommendedName>
        <fullName evidence="10">Putative proline/betaine transporter</fullName>
    </recommendedName>
</protein>
<feature type="transmembrane region" description="Helical" evidence="11">
    <location>
        <begin position="254"/>
        <end position="277"/>
    </location>
</feature>
<evidence type="ECO:0000256" key="6">
    <source>
        <dbReference type="ARBA" id="ARBA00022847"/>
    </source>
</evidence>
<dbReference type="PROSITE" id="PS00217">
    <property type="entry name" value="SUGAR_TRANSPORT_2"/>
    <property type="match status" value="1"/>
</dbReference>
<sequence>MSGESAESTRYVVGDADDGTRRRSRRRALRGAAVGTFIEFYDFAIYGYTSATIATLFFPGSDPAAALLATFAVYGVAFVMRPLGGVFFGRMGDRIGRRRVLTIVLSLVGVSTAAIGCLPTHAQIGTLAPLLLVLCRLVQGFSAGGEAVGAISFAYEHAPANRRGLWAATVIAVGAVPSMFSALLVLGISNSMSAEAYTSWGWRIPFLIAIPLSVVALYLRLKTDESPAFEQARKNDVVARSPLRTTISQHYRTVLWIVAFSGLSALGYYLFIGYLVPYIEAVLGLDQDVALISNALGVGVYAVALPLAGLVGDHIGRKKLLIVGSAAIAVVSVPAFLLVSSGSLAAAIAGQCLLALCVCVFGGATYCYCVELFPTNVRFTAGAIGYNVGFAAFGGSAPYVSQYLVNTTGSSLAPGFYVGAVALLVFLACWKAPLSRTDPAKAREAGPAGAMS</sequence>
<feature type="transmembrane region" description="Helical" evidence="11">
    <location>
        <begin position="64"/>
        <end position="88"/>
    </location>
</feature>
<dbReference type="GO" id="GO:0005886">
    <property type="term" value="C:plasma membrane"/>
    <property type="evidence" value="ECO:0007669"/>
    <property type="project" value="UniProtKB-SubCell"/>
</dbReference>
<dbReference type="OrthoDB" id="8953821at2"/>
<feature type="transmembrane region" description="Helical" evidence="11">
    <location>
        <begin position="412"/>
        <end position="430"/>
    </location>
</feature>
<evidence type="ECO:0000256" key="10">
    <source>
        <dbReference type="ARBA" id="ARBA00039918"/>
    </source>
</evidence>
<keyword evidence="3" id="KW-0813">Transport</keyword>
<feature type="transmembrane region" description="Helical" evidence="11">
    <location>
        <begin position="200"/>
        <end position="219"/>
    </location>
</feature>
<evidence type="ECO:0000256" key="3">
    <source>
        <dbReference type="ARBA" id="ARBA00022448"/>
    </source>
</evidence>
<keyword evidence="14" id="KW-1185">Reference proteome</keyword>
<dbReference type="EMBL" id="MASU01000015">
    <property type="protein sequence ID" value="PXY21530.1"/>
    <property type="molecule type" value="Genomic_DNA"/>
</dbReference>
<organism evidence="13 14">
    <name type="scientific">Prauserella flavalba</name>
    <dbReference type="NCBI Taxonomy" id="1477506"/>
    <lineage>
        <taxon>Bacteria</taxon>
        <taxon>Bacillati</taxon>
        <taxon>Actinomycetota</taxon>
        <taxon>Actinomycetes</taxon>
        <taxon>Pseudonocardiales</taxon>
        <taxon>Pseudonocardiaceae</taxon>
        <taxon>Prauserella</taxon>
    </lineage>
</organism>
<reference evidence="13 14" key="1">
    <citation type="submission" date="2016-07" db="EMBL/GenBank/DDBJ databases">
        <title>Draft genome sequence of Prauserella sp. YIM 121212, isolated from alkaline soil.</title>
        <authorList>
            <person name="Ruckert C."/>
            <person name="Albersmeier A."/>
            <person name="Jiang C.-L."/>
            <person name="Jiang Y."/>
            <person name="Kalinowski J."/>
            <person name="Schneider O."/>
            <person name="Winkler A."/>
            <person name="Zotchev S.B."/>
        </authorList>
    </citation>
    <scope>NUCLEOTIDE SEQUENCE [LARGE SCALE GENOMIC DNA]</scope>
    <source>
        <strain evidence="13 14">YIM 121212</strain>
    </source>
</reference>
<dbReference type="InterPro" id="IPR051084">
    <property type="entry name" value="H+-coupled_symporters"/>
</dbReference>
<dbReference type="InterPro" id="IPR020846">
    <property type="entry name" value="MFS_dom"/>
</dbReference>
<keyword evidence="7 11" id="KW-1133">Transmembrane helix</keyword>
<gene>
    <name evidence="13" type="ORF">BA062_31980</name>
</gene>
<evidence type="ECO:0000259" key="12">
    <source>
        <dbReference type="PROSITE" id="PS50850"/>
    </source>
</evidence>
<feature type="transmembrane region" description="Helical" evidence="11">
    <location>
        <begin position="381"/>
        <end position="400"/>
    </location>
</feature>
<evidence type="ECO:0000256" key="4">
    <source>
        <dbReference type="ARBA" id="ARBA00022475"/>
    </source>
</evidence>
<comment type="similarity">
    <text evidence="2">Belongs to the major facilitator superfamily. Metabolite:H+ Symporter (MHS) family (TC 2.A.1.6) family.</text>
</comment>
<evidence type="ECO:0000256" key="5">
    <source>
        <dbReference type="ARBA" id="ARBA00022692"/>
    </source>
</evidence>
<feature type="domain" description="Major facilitator superfamily (MFS) profile" evidence="12">
    <location>
        <begin position="28"/>
        <end position="437"/>
    </location>
</feature>
<feature type="transmembrane region" description="Helical" evidence="11">
    <location>
        <begin position="100"/>
        <end position="121"/>
    </location>
</feature>
<dbReference type="InterPro" id="IPR036259">
    <property type="entry name" value="MFS_trans_sf"/>
</dbReference>
<comment type="caution">
    <text evidence="13">The sequence shown here is derived from an EMBL/GenBank/DDBJ whole genome shotgun (WGS) entry which is preliminary data.</text>
</comment>
<evidence type="ECO:0000256" key="8">
    <source>
        <dbReference type="ARBA" id="ARBA00023136"/>
    </source>
</evidence>
<feature type="transmembrane region" description="Helical" evidence="11">
    <location>
        <begin position="320"/>
        <end position="339"/>
    </location>
</feature>
<evidence type="ECO:0000256" key="9">
    <source>
        <dbReference type="ARBA" id="ARBA00037295"/>
    </source>
</evidence>
<feature type="transmembrane region" description="Helical" evidence="11">
    <location>
        <begin position="127"/>
        <end position="153"/>
    </location>
</feature>
<feature type="transmembrane region" description="Helical" evidence="11">
    <location>
        <begin position="289"/>
        <end position="308"/>
    </location>
</feature>
<evidence type="ECO:0000256" key="2">
    <source>
        <dbReference type="ARBA" id="ARBA00008240"/>
    </source>
</evidence>
<keyword evidence="5 11" id="KW-0812">Transmembrane</keyword>
<evidence type="ECO:0000256" key="11">
    <source>
        <dbReference type="SAM" id="Phobius"/>
    </source>
</evidence>
<evidence type="ECO:0000256" key="7">
    <source>
        <dbReference type="ARBA" id="ARBA00022989"/>
    </source>
</evidence>
<keyword evidence="6" id="KW-0769">Symport</keyword>
<evidence type="ECO:0000256" key="1">
    <source>
        <dbReference type="ARBA" id="ARBA00004651"/>
    </source>
</evidence>
<evidence type="ECO:0000313" key="13">
    <source>
        <dbReference type="EMBL" id="PXY21530.1"/>
    </source>
</evidence>
<dbReference type="FunFam" id="1.20.1250.20:FF:000001">
    <property type="entry name" value="Dicarboxylate MFS transporter"/>
    <property type="match status" value="1"/>
</dbReference>
<dbReference type="GO" id="GO:0015293">
    <property type="term" value="F:symporter activity"/>
    <property type="evidence" value="ECO:0007669"/>
    <property type="project" value="UniProtKB-KW"/>
</dbReference>
<dbReference type="PROSITE" id="PS50850">
    <property type="entry name" value="MFS"/>
    <property type="match status" value="1"/>
</dbReference>
<dbReference type="PANTHER" id="PTHR43528:SF1">
    <property type="entry name" value="ALPHA-KETOGLUTARATE PERMEASE"/>
    <property type="match status" value="1"/>
</dbReference>
<dbReference type="AlphaFoldDB" id="A0A318LHU7"/>
<dbReference type="Proteomes" id="UP000247892">
    <property type="component" value="Unassembled WGS sequence"/>
</dbReference>
<dbReference type="Pfam" id="PF00083">
    <property type="entry name" value="Sugar_tr"/>
    <property type="match status" value="2"/>
</dbReference>
<feature type="transmembrane region" description="Helical" evidence="11">
    <location>
        <begin position="345"/>
        <end position="369"/>
    </location>
</feature>
<keyword evidence="4" id="KW-1003">Cell membrane</keyword>
<feature type="transmembrane region" description="Helical" evidence="11">
    <location>
        <begin position="165"/>
        <end position="188"/>
    </location>
</feature>
<name>A0A318LHU7_9PSEU</name>
<proteinExistence type="inferred from homology"/>